<feature type="transmembrane region" description="Helical" evidence="1">
    <location>
        <begin position="30"/>
        <end position="51"/>
    </location>
</feature>
<evidence type="ECO:0000313" key="3">
    <source>
        <dbReference type="Proteomes" id="UP000323225"/>
    </source>
</evidence>
<accession>A0A5Q6PIR2</accession>
<name>A0A5Q6PIR2_VIBCL</name>
<dbReference type="EMBL" id="VUAA01000010">
    <property type="protein sequence ID" value="KAA1254724.1"/>
    <property type="molecule type" value="Genomic_DNA"/>
</dbReference>
<protein>
    <submittedName>
        <fullName evidence="2">Uncharacterized protein</fullName>
    </submittedName>
</protein>
<organism evidence="2 3">
    <name type="scientific">Vibrio cholerae</name>
    <dbReference type="NCBI Taxonomy" id="666"/>
    <lineage>
        <taxon>Bacteria</taxon>
        <taxon>Pseudomonadati</taxon>
        <taxon>Pseudomonadota</taxon>
        <taxon>Gammaproteobacteria</taxon>
        <taxon>Vibrionales</taxon>
        <taxon>Vibrionaceae</taxon>
        <taxon>Vibrio</taxon>
    </lineage>
</organism>
<dbReference type="CDD" id="cd16385">
    <property type="entry name" value="IcmL"/>
    <property type="match status" value="1"/>
</dbReference>
<keyword evidence="1" id="KW-0472">Membrane</keyword>
<sequence length="218" mass="24495">MNNKTPKNSKPVKQVAVAERREFYKDAHASLVKLTVTSVVCLVVSVGLAIYSHSSTTKNVYFAATDDGRMVKMVALNTPNQKDANVSAWVQEAIIETFDINFHNMKSQVAKSSMKWFTQSGGEALVQSLDSEGYFDTIIRNKLIVAFAPTHTPVITKKFYNSSTGKYTWHLQMEGLLTYRTQTKTYSDTVVFAIEVERISLREDPKGMGISKIILRKK</sequence>
<gene>
    <name evidence="2" type="ORF">F0M16_10685</name>
</gene>
<evidence type="ECO:0000313" key="2">
    <source>
        <dbReference type="EMBL" id="KAA1254724.1"/>
    </source>
</evidence>
<proteinExistence type="predicted"/>
<reference evidence="2 3" key="1">
    <citation type="submission" date="2019-09" db="EMBL/GenBank/DDBJ databases">
        <authorList>
            <person name="Kritzky A."/>
            <person name="Schelkanova E.Y."/>
            <person name="Alkhova Z.V."/>
            <person name="Smirnova N.I."/>
        </authorList>
    </citation>
    <scope>NUCLEOTIDE SEQUENCE [LARGE SCALE GENOMIC DNA]</scope>
    <source>
        <strain evidence="2 3">M1526</strain>
    </source>
</reference>
<comment type="caution">
    <text evidence="2">The sequence shown here is derived from an EMBL/GenBank/DDBJ whole genome shotgun (WGS) entry which is preliminary data.</text>
</comment>
<dbReference type="InterPro" id="IPR021055">
    <property type="entry name" value="T4BSS_IcmL/DotI"/>
</dbReference>
<keyword evidence="1" id="KW-1133">Transmembrane helix</keyword>
<keyword evidence="1" id="KW-0812">Transmembrane</keyword>
<evidence type="ECO:0000256" key="1">
    <source>
        <dbReference type="SAM" id="Phobius"/>
    </source>
</evidence>
<dbReference type="Proteomes" id="UP000323225">
    <property type="component" value="Unassembled WGS sequence"/>
</dbReference>
<dbReference type="Pfam" id="PF11393">
    <property type="entry name" value="T4BSS_DotI_IcmL"/>
    <property type="match status" value="1"/>
</dbReference>
<dbReference type="AlphaFoldDB" id="A0A5Q6PIR2"/>